<dbReference type="PANTHER" id="PTHR43685:SF3">
    <property type="entry name" value="SLR2126 PROTEIN"/>
    <property type="match status" value="1"/>
</dbReference>
<feature type="transmembrane region" description="Helical" evidence="1">
    <location>
        <begin position="435"/>
        <end position="463"/>
    </location>
</feature>
<organism evidence="3 4">
    <name type="scientific">Arachnia propionica</name>
    <dbReference type="NCBI Taxonomy" id="1750"/>
    <lineage>
        <taxon>Bacteria</taxon>
        <taxon>Bacillati</taxon>
        <taxon>Actinomycetota</taxon>
        <taxon>Actinomycetes</taxon>
        <taxon>Propionibacteriales</taxon>
        <taxon>Propionibacteriaceae</taxon>
        <taxon>Arachnia</taxon>
    </lineage>
</organism>
<evidence type="ECO:0000313" key="3">
    <source>
        <dbReference type="EMBL" id="RRD04045.1"/>
    </source>
</evidence>
<feature type="transmembrane region" description="Helical" evidence="1">
    <location>
        <begin position="592"/>
        <end position="610"/>
    </location>
</feature>
<sequence>MTSEGSAAELWSWIDEEPDDLIPNPIDPAAVVAVMVVHNAEDWLARHLRSLNRLNPRPGRIVVVDNGSSDSSRAILEQACAVGTIDAVLTGDPRWTFGQAVLHALRGDEPWIWLLHDDSTPMPNALDELLRGAALTGADLLFPKLLQPRRRNYPETLSEIGQTISRSGRRVSTVEAGDIDQGQDQPQEILGGSTAGLLIKGVVWRQLGGLAPELPFHRDGLDLGWRANEAGFRVLTWPEAALNHRQAGMIGLRETVIAEDPHESDRLAALRVVAARGPNPRRKGALVLGSWARALGFLLLKSPRLAGAELRAARRFAAESGRVAELRARSVSMTRDVTPLLPNRHWPIRNAFDKLGSGIAERYRDFTSQESGISIDEMTGDDYAGGPTRRRVFTPVALLTVLLVLGGSLAVRTLFGTGEVFGGGLLPAPASFRDVWSQALSPVVGTAGADAPWLLIAAVLSLLTFGSPQVLVILALTLAPLLAAMSVHSLLRRLEVPQGAAAALAAVWAGAVLLLGLVTAGDIAGMVLAIVLPCLARAVVVIHTDESVGAERLRAPAGAAFWLLIGAAAWPVLWLLAVVAGLVWVVKERQRLVEVLIMVVLPAAFLAPWAPTLFAWPGRILTGPDPLAWPAFSPPATAMFVGRILPSGFPVLVNVIFFGALTLVALHATIRLESSRQRLMVLGGFGVPLLIGALLSRLVVPVHGGEARALLSGWALLVVAALLAPLVVTLTGEEDRPRLDRRIVVGLLSGASGLALAVWALFGFSGPVTNQTSALPSYVRDVTTSSRQTRILMIRSDADGGLTWNVVDADQPRWGSGERNPVGSFEDDYAALVQLFGGGDAPEDLADRLADVAISHVWMRGFSAEQLAAVGNAAGLNRAVADERTVVWTVIGLPSRARILGDAEDLPVADAEIQAAGGEQTLELAEVADGRWQASVGGRRLESLPDRPKATFVVPAELSGTLTWGMRPAWFAFGWQVFVVLALVTLAAPTAGGAASARRGLED</sequence>
<dbReference type="InterPro" id="IPR001173">
    <property type="entry name" value="Glyco_trans_2-like"/>
</dbReference>
<dbReference type="GO" id="GO:0016740">
    <property type="term" value="F:transferase activity"/>
    <property type="evidence" value="ECO:0007669"/>
    <property type="project" value="UniProtKB-KW"/>
</dbReference>
<evidence type="ECO:0000256" key="1">
    <source>
        <dbReference type="SAM" id="Phobius"/>
    </source>
</evidence>
<dbReference type="SUPFAM" id="SSF53448">
    <property type="entry name" value="Nucleotide-diphospho-sugar transferases"/>
    <property type="match status" value="1"/>
</dbReference>
<feature type="transmembrane region" description="Helical" evidence="1">
    <location>
        <begin position="470"/>
        <end position="491"/>
    </location>
</feature>
<gene>
    <name evidence="3" type="ORF">EII34_11720</name>
</gene>
<keyword evidence="1" id="KW-1133">Transmembrane helix</keyword>
<feature type="transmembrane region" description="Helical" evidence="1">
    <location>
        <begin position="562"/>
        <end position="585"/>
    </location>
</feature>
<comment type="caution">
    <text evidence="3">The sequence shown here is derived from an EMBL/GenBank/DDBJ whole genome shotgun (WGS) entry which is preliminary data.</text>
</comment>
<dbReference type="AlphaFoldDB" id="A0A3P1T4F4"/>
<dbReference type="InterPro" id="IPR050834">
    <property type="entry name" value="Glycosyltransf_2"/>
</dbReference>
<dbReference type="Gene3D" id="3.90.550.10">
    <property type="entry name" value="Spore Coat Polysaccharide Biosynthesis Protein SpsA, Chain A"/>
    <property type="match status" value="1"/>
</dbReference>
<reference evidence="3 4" key="1">
    <citation type="submission" date="2018-11" db="EMBL/GenBank/DDBJ databases">
        <title>Genomes From Bacteria Associated with the Canine Oral Cavity: a Test Case for Automated Genome-Based Taxonomic Assignment.</title>
        <authorList>
            <person name="Coil D.A."/>
            <person name="Jospin G."/>
            <person name="Darling A.E."/>
            <person name="Wallis C."/>
            <person name="Davis I.J."/>
            <person name="Harris S."/>
            <person name="Eisen J.A."/>
            <person name="Holcombe L.J."/>
            <person name="O'Flynn C."/>
        </authorList>
    </citation>
    <scope>NUCLEOTIDE SEQUENCE [LARGE SCALE GENOMIC DNA]</scope>
    <source>
        <strain evidence="3 4">OH887_COT-365</strain>
    </source>
</reference>
<name>A0A3P1T4F4_9ACTN</name>
<feature type="transmembrane region" description="Helical" evidence="1">
    <location>
        <begin position="711"/>
        <end position="731"/>
    </location>
</feature>
<accession>A0A3P1T4F4</accession>
<feature type="domain" description="Glycosyltransferase 2-like" evidence="2">
    <location>
        <begin position="34"/>
        <end position="152"/>
    </location>
</feature>
<dbReference type="Proteomes" id="UP000280819">
    <property type="component" value="Unassembled WGS sequence"/>
</dbReference>
<feature type="transmembrane region" description="Helical" evidence="1">
    <location>
        <begin position="969"/>
        <end position="989"/>
    </location>
</feature>
<evidence type="ECO:0000313" key="4">
    <source>
        <dbReference type="Proteomes" id="UP000280819"/>
    </source>
</evidence>
<keyword evidence="1" id="KW-0812">Transmembrane</keyword>
<dbReference type="RefSeq" id="WP_124845345.1">
    <property type="nucleotide sequence ID" value="NZ_RQZG01000014.1"/>
</dbReference>
<dbReference type="InterPro" id="IPR029044">
    <property type="entry name" value="Nucleotide-diphossugar_trans"/>
</dbReference>
<feature type="transmembrane region" description="Helical" evidence="1">
    <location>
        <begin position="396"/>
        <end position="415"/>
    </location>
</feature>
<dbReference type="PANTHER" id="PTHR43685">
    <property type="entry name" value="GLYCOSYLTRANSFERASE"/>
    <property type="match status" value="1"/>
</dbReference>
<evidence type="ECO:0000259" key="2">
    <source>
        <dbReference type="Pfam" id="PF00535"/>
    </source>
</evidence>
<feature type="transmembrane region" description="Helical" evidence="1">
    <location>
        <begin position="649"/>
        <end position="667"/>
    </location>
</feature>
<proteinExistence type="predicted"/>
<protein>
    <submittedName>
        <fullName evidence="3">Glycosyltransferase family 2 protein</fullName>
    </submittedName>
</protein>
<dbReference type="OrthoDB" id="3734530at2"/>
<dbReference type="Pfam" id="PF00535">
    <property type="entry name" value="Glycos_transf_2"/>
    <property type="match status" value="1"/>
</dbReference>
<dbReference type="EMBL" id="RQZG01000014">
    <property type="protein sequence ID" value="RRD04045.1"/>
    <property type="molecule type" value="Genomic_DNA"/>
</dbReference>
<keyword evidence="1" id="KW-0472">Membrane</keyword>
<feature type="transmembrane region" description="Helical" evidence="1">
    <location>
        <begin position="679"/>
        <end position="699"/>
    </location>
</feature>
<feature type="transmembrane region" description="Helical" evidence="1">
    <location>
        <begin position="497"/>
        <end position="516"/>
    </location>
</feature>
<keyword evidence="3" id="KW-0808">Transferase</keyword>
<feature type="transmembrane region" description="Helical" evidence="1">
    <location>
        <begin position="743"/>
        <end position="762"/>
    </location>
</feature>